<dbReference type="KEGG" id="ddl:Desdi_0310"/>
<keyword evidence="5" id="KW-0255">Endonuclease</keyword>
<dbReference type="InterPro" id="IPR052021">
    <property type="entry name" value="Type-I_RS_S_subunit"/>
</dbReference>
<accession>L0F4I7</accession>
<dbReference type="CDD" id="cd17246">
    <property type="entry name" value="RMtype1_S_SonII-TRD2-CR2_like"/>
    <property type="match status" value="1"/>
</dbReference>
<keyword evidence="2" id="KW-0680">Restriction system</keyword>
<organism evidence="5 6">
    <name type="scientific">Desulfitobacterium dichloroeliminans (strain LMG P-21439 / DCA1)</name>
    <dbReference type="NCBI Taxonomy" id="871963"/>
    <lineage>
        <taxon>Bacteria</taxon>
        <taxon>Bacillati</taxon>
        <taxon>Bacillota</taxon>
        <taxon>Clostridia</taxon>
        <taxon>Eubacteriales</taxon>
        <taxon>Desulfitobacteriaceae</taxon>
        <taxon>Desulfitobacterium</taxon>
    </lineage>
</organism>
<dbReference type="Pfam" id="PF01420">
    <property type="entry name" value="Methylase_S"/>
    <property type="match status" value="1"/>
</dbReference>
<evidence type="ECO:0000256" key="2">
    <source>
        <dbReference type="ARBA" id="ARBA00022747"/>
    </source>
</evidence>
<name>L0F4I7_DESDL</name>
<dbReference type="Proteomes" id="UP000010797">
    <property type="component" value="Chromosome"/>
</dbReference>
<evidence type="ECO:0000256" key="3">
    <source>
        <dbReference type="ARBA" id="ARBA00023125"/>
    </source>
</evidence>
<dbReference type="SUPFAM" id="SSF116734">
    <property type="entry name" value="DNA methylase specificity domain"/>
    <property type="match status" value="2"/>
</dbReference>
<evidence type="ECO:0000259" key="4">
    <source>
        <dbReference type="Pfam" id="PF01420"/>
    </source>
</evidence>
<protein>
    <submittedName>
        <fullName evidence="5">Restriction endonuclease S subunit</fullName>
    </submittedName>
</protein>
<dbReference type="RefSeq" id="WP_015260865.1">
    <property type="nucleotide sequence ID" value="NC_019903.1"/>
</dbReference>
<dbReference type="InterPro" id="IPR000055">
    <property type="entry name" value="Restrct_endonuc_typeI_TRD"/>
</dbReference>
<dbReference type="PANTHER" id="PTHR30408:SF13">
    <property type="entry name" value="TYPE I RESTRICTION ENZYME HINDI SPECIFICITY SUBUNIT"/>
    <property type="match status" value="1"/>
</dbReference>
<keyword evidence="5" id="KW-0540">Nuclease</keyword>
<dbReference type="Gene3D" id="3.90.220.20">
    <property type="entry name" value="DNA methylase specificity domains"/>
    <property type="match status" value="2"/>
</dbReference>
<dbReference type="Gene3D" id="1.10.287.1120">
    <property type="entry name" value="Bipartite methylase S protein"/>
    <property type="match status" value="1"/>
</dbReference>
<dbReference type="EMBL" id="CP003344">
    <property type="protein sequence ID" value="AGA67858.1"/>
    <property type="molecule type" value="Genomic_DNA"/>
</dbReference>
<dbReference type="STRING" id="871963.Desdi_0310"/>
<dbReference type="AlphaFoldDB" id="L0F4I7"/>
<keyword evidence="3" id="KW-0238">DNA-binding</keyword>
<dbReference type="GO" id="GO:0004519">
    <property type="term" value="F:endonuclease activity"/>
    <property type="evidence" value="ECO:0007669"/>
    <property type="project" value="UniProtKB-KW"/>
</dbReference>
<keyword evidence="5" id="KW-0378">Hydrolase</keyword>
<dbReference type="GO" id="GO:0003677">
    <property type="term" value="F:DNA binding"/>
    <property type="evidence" value="ECO:0007669"/>
    <property type="project" value="UniProtKB-KW"/>
</dbReference>
<keyword evidence="6" id="KW-1185">Reference proteome</keyword>
<dbReference type="InterPro" id="IPR044946">
    <property type="entry name" value="Restrct_endonuc_typeI_TRD_sf"/>
</dbReference>
<sequence length="433" mass="48657">MSISEWKEVKLGEVCTLGDGAHTKVKRLDRGILYLSSKNIQNGKLNLDDVSYISEDDYTKLFSLSRSSVRNLQDGDVLIGIIGTIGNAYVYRINDRFGISSSVAIIRPNPQELKSGFLYYVLSSNYFQKILASVKGGSVQGYTNLPLLRSLPITIPPIHEQKAITSTLSCLDDKIELNNCINKNLEEIAQAIFKSWFVDFEPFQDGEFEDSELGRIPKGWRVGTIGDLISDTLGGDWGKEVPQGNYSQEVICIRGADIPEIATGKKGKPPTRYILEKNLEKKRLSEAQIIIEISGGSPTQSTGRTALITHQLVNFAGKPMVCTNFCRALSMKKEYYATFVYSILHYLYNKDIFFLFENGTTGIKNLDTNNLFSKYLIVLPDDETMIRYKEIFDTIINSIYQNGDEIDKLSTTRDTLLPKLMSGEIRVPIEEVQ</sequence>
<comment type="similarity">
    <text evidence="1">Belongs to the type-I restriction system S methylase family.</text>
</comment>
<dbReference type="HOGENOM" id="CLU_021095_2_3_9"/>
<dbReference type="OrthoDB" id="9811611at2"/>
<proteinExistence type="inferred from homology"/>
<reference evidence="6" key="1">
    <citation type="submission" date="2012-02" db="EMBL/GenBank/DDBJ databases">
        <title>Complete sequence of Desulfitobacterium dichloroeliminans LMG P-21439.</title>
        <authorList>
            <person name="Lucas S."/>
            <person name="Han J."/>
            <person name="Lapidus A."/>
            <person name="Cheng J.-F."/>
            <person name="Goodwin L."/>
            <person name="Pitluck S."/>
            <person name="Peters L."/>
            <person name="Ovchinnikova G."/>
            <person name="Teshima H."/>
            <person name="Detter J.C."/>
            <person name="Han C."/>
            <person name="Tapia R."/>
            <person name="Land M."/>
            <person name="Hauser L."/>
            <person name="Kyrpides N."/>
            <person name="Ivanova N."/>
            <person name="Pagani I."/>
            <person name="Kruse T."/>
            <person name="de Vos W.M."/>
            <person name="Boon N."/>
            <person name="Smidt H."/>
            <person name="Woyke T."/>
        </authorList>
    </citation>
    <scope>NUCLEOTIDE SEQUENCE [LARGE SCALE GENOMIC DNA]</scope>
    <source>
        <strain evidence="6">LMG P-21439 / DCA1</strain>
    </source>
</reference>
<evidence type="ECO:0000256" key="1">
    <source>
        <dbReference type="ARBA" id="ARBA00010923"/>
    </source>
</evidence>
<dbReference type="PANTHER" id="PTHR30408">
    <property type="entry name" value="TYPE-1 RESTRICTION ENZYME ECOKI SPECIFICITY PROTEIN"/>
    <property type="match status" value="1"/>
</dbReference>
<dbReference type="GO" id="GO:0009307">
    <property type="term" value="P:DNA restriction-modification system"/>
    <property type="evidence" value="ECO:0007669"/>
    <property type="project" value="UniProtKB-KW"/>
</dbReference>
<evidence type="ECO:0000313" key="5">
    <source>
        <dbReference type="EMBL" id="AGA67858.1"/>
    </source>
</evidence>
<feature type="domain" description="Type I restriction modification DNA specificity" evidence="4">
    <location>
        <begin position="4"/>
        <end position="186"/>
    </location>
</feature>
<gene>
    <name evidence="5" type="ordered locus">Desdi_0310</name>
</gene>
<dbReference type="eggNOG" id="COG0732">
    <property type="taxonomic scope" value="Bacteria"/>
</dbReference>
<evidence type="ECO:0000313" key="6">
    <source>
        <dbReference type="Proteomes" id="UP000010797"/>
    </source>
</evidence>
<dbReference type="REBASE" id="58040">
    <property type="entry name" value="S.Ddi21439ORF307P"/>
</dbReference>